<evidence type="ECO:0000313" key="2">
    <source>
        <dbReference type="EMBL" id="OCF33608.1"/>
    </source>
</evidence>
<dbReference type="Proteomes" id="UP000092666">
    <property type="component" value="Unassembled WGS sequence"/>
</dbReference>
<reference evidence="2 3" key="1">
    <citation type="submission" date="2013-07" db="EMBL/GenBank/DDBJ databases">
        <title>The Genome Sequence of Cryptococcus heveanensis BCC8398.</title>
        <authorList>
            <consortium name="The Broad Institute Genome Sequencing Platform"/>
            <person name="Cuomo C."/>
            <person name="Litvintseva A."/>
            <person name="Chen Y."/>
            <person name="Heitman J."/>
            <person name="Sun S."/>
            <person name="Springer D."/>
            <person name="Dromer F."/>
            <person name="Young S.K."/>
            <person name="Zeng Q."/>
            <person name="Gargeya S."/>
            <person name="Fitzgerald M."/>
            <person name="Abouelleil A."/>
            <person name="Alvarado L."/>
            <person name="Berlin A.M."/>
            <person name="Chapman S.B."/>
            <person name="Dewar J."/>
            <person name="Goldberg J."/>
            <person name="Griggs A."/>
            <person name="Gujja S."/>
            <person name="Hansen M."/>
            <person name="Howarth C."/>
            <person name="Imamovic A."/>
            <person name="Larimer J."/>
            <person name="McCowan C."/>
            <person name="Murphy C."/>
            <person name="Pearson M."/>
            <person name="Priest M."/>
            <person name="Roberts A."/>
            <person name="Saif S."/>
            <person name="Shea T."/>
            <person name="Sykes S."/>
            <person name="Wortman J."/>
            <person name="Nusbaum C."/>
            <person name="Birren B."/>
        </authorList>
    </citation>
    <scope>NUCLEOTIDE SEQUENCE [LARGE SCALE GENOMIC DNA]</scope>
    <source>
        <strain evidence="2 3">BCC8398</strain>
    </source>
</reference>
<feature type="compositionally biased region" description="Low complexity" evidence="1">
    <location>
        <begin position="375"/>
        <end position="388"/>
    </location>
</feature>
<dbReference type="InterPro" id="IPR016712">
    <property type="entry name" value="Rbsml_bS1m-like"/>
</dbReference>
<dbReference type="STRING" id="1296120.A0A1B9GRL0"/>
<dbReference type="PANTHER" id="PTHR28058">
    <property type="entry name" value="37S RIBOSOMAL PROTEIN MRP51, MITOCHONDRIAL"/>
    <property type="match status" value="1"/>
</dbReference>
<dbReference type="EMBL" id="KI669504">
    <property type="protein sequence ID" value="OCF33608.1"/>
    <property type="molecule type" value="Genomic_DNA"/>
</dbReference>
<evidence type="ECO:0000313" key="3">
    <source>
        <dbReference type="Proteomes" id="UP000092666"/>
    </source>
</evidence>
<keyword evidence="3" id="KW-1185">Reference proteome</keyword>
<dbReference type="PANTHER" id="PTHR28058:SF1">
    <property type="entry name" value="SMALL RIBOSOMAL SUBUNIT PROTEIN BS1M"/>
    <property type="match status" value="1"/>
</dbReference>
<gene>
    <name evidence="2" type="ORF">I316_04681</name>
</gene>
<sequence length="468" mass="51774">MSSPFPQLLRRANIATYDPLITRIYTSTPSSNAKHADWGLKFGVKLPKGPRYIKFSSLDAGPGVNCDWRSGEREARFIQAWGNGSVRWSSGDDVPAFSTGVNTRIFDDHFAEPAEEVVGNEIWMRDVESMSEEDFERYLERIREERKKFLSERLESVPESTRQTLVLPEDKTLIHLATSGKTTGGASANFQASLTASDLEDPTSTKLHSKSHRLHGLSYATKPVTSNEYNLASEKKGRVLNKVSRADEAHHRSRALAMSSVKNNNFPLVVSLGGVTGRTTTENRSIIDSNQVSIDETDYTRQQPLQGVGQFKINRAQMSSAPTVLALAEARGRVGGRWRNAAAPSPLDTFNFDIGVTPVSSATDQQYTDEYFGGSSASADSSQAARRSSPPPVGTREWVSRDNAVDGISRQMAETRAGNPRYQRKQGEAQARLRTQEHRADTVDRINRLLAKVKLSNQRAEAQSQGKQ</sequence>
<organism evidence="2 3">
    <name type="scientific">Kwoniella heveanensis BCC8398</name>
    <dbReference type="NCBI Taxonomy" id="1296120"/>
    <lineage>
        <taxon>Eukaryota</taxon>
        <taxon>Fungi</taxon>
        <taxon>Dikarya</taxon>
        <taxon>Basidiomycota</taxon>
        <taxon>Agaricomycotina</taxon>
        <taxon>Tremellomycetes</taxon>
        <taxon>Tremellales</taxon>
        <taxon>Cryptococcaceae</taxon>
        <taxon>Kwoniella</taxon>
    </lineage>
</organism>
<evidence type="ECO:0000256" key="1">
    <source>
        <dbReference type="SAM" id="MobiDB-lite"/>
    </source>
</evidence>
<dbReference type="AlphaFoldDB" id="A0A1B9GRL0"/>
<dbReference type="OrthoDB" id="2735536at2759"/>
<protein>
    <submittedName>
        <fullName evidence="2">Uncharacterized protein</fullName>
    </submittedName>
</protein>
<name>A0A1B9GRL0_9TREE</name>
<feature type="region of interest" description="Disordered" evidence="1">
    <location>
        <begin position="369"/>
        <end position="443"/>
    </location>
</feature>
<reference evidence="3" key="2">
    <citation type="submission" date="2013-12" db="EMBL/GenBank/DDBJ databases">
        <title>Evolution of pathogenesis and genome organization in the Tremellales.</title>
        <authorList>
            <person name="Cuomo C."/>
            <person name="Litvintseva A."/>
            <person name="Heitman J."/>
            <person name="Chen Y."/>
            <person name="Sun S."/>
            <person name="Springer D."/>
            <person name="Dromer F."/>
            <person name="Young S."/>
            <person name="Zeng Q."/>
            <person name="Chapman S."/>
            <person name="Gujja S."/>
            <person name="Saif S."/>
            <person name="Birren B."/>
        </authorList>
    </citation>
    <scope>NUCLEOTIDE SEQUENCE [LARGE SCALE GENOMIC DNA]</scope>
    <source>
        <strain evidence="3">BCC8398</strain>
    </source>
</reference>
<accession>A0A1B9GRL0</accession>
<proteinExistence type="predicted"/>
<feature type="compositionally biased region" description="Basic and acidic residues" evidence="1">
    <location>
        <begin position="434"/>
        <end position="443"/>
    </location>
</feature>